<dbReference type="GO" id="GO:0016020">
    <property type="term" value="C:membrane"/>
    <property type="evidence" value="ECO:0007669"/>
    <property type="project" value="UniProtKB-SubCell"/>
</dbReference>
<gene>
    <name evidence="10" type="ORF">EB796_013634</name>
</gene>
<evidence type="ECO:0000313" key="11">
    <source>
        <dbReference type="Proteomes" id="UP000593567"/>
    </source>
</evidence>
<keyword evidence="11" id="KW-1185">Reference proteome</keyword>
<dbReference type="Gene3D" id="3.10.120.10">
    <property type="entry name" value="Cytochrome b5-like heme/steroid binding domain"/>
    <property type="match status" value="1"/>
</dbReference>
<dbReference type="PANTHER" id="PTHR19353">
    <property type="entry name" value="FATTY ACID DESATURASE 2"/>
    <property type="match status" value="1"/>
</dbReference>
<feature type="domain" description="Cytochrome b5 heme-binding" evidence="9">
    <location>
        <begin position="9"/>
        <end position="87"/>
    </location>
</feature>
<evidence type="ECO:0000256" key="5">
    <source>
        <dbReference type="ARBA" id="ARBA00023002"/>
    </source>
</evidence>
<comment type="caution">
    <text evidence="10">The sequence shown here is derived from an EMBL/GenBank/DDBJ whole genome shotgun (WGS) entry which is preliminary data.</text>
</comment>
<dbReference type="SMART" id="SM01117">
    <property type="entry name" value="Cyt-b5"/>
    <property type="match status" value="1"/>
</dbReference>
<dbReference type="SUPFAM" id="SSF55856">
    <property type="entry name" value="Cytochrome b5-like heme/steroid binding domain"/>
    <property type="match status" value="1"/>
</dbReference>
<organism evidence="10 11">
    <name type="scientific">Bugula neritina</name>
    <name type="common">Brown bryozoan</name>
    <name type="synonym">Sertularia neritina</name>
    <dbReference type="NCBI Taxonomy" id="10212"/>
    <lineage>
        <taxon>Eukaryota</taxon>
        <taxon>Metazoa</taxon>
        <taxon>Spiralia</taxon>
        <taxon>Lophotrochozoa</taxon>
        <taxon>Bryozoa</taxon>
        <taxon>Gymnolaemata</taxon>
        <taxon>Cheilostomatida</taxon>
        <taxon>Flustrina</taxon>
        <taxon>Buguloidea</taxon>
        <taxon>Bugulidae</taxon>
        <taxon>Bugula</taxon>
    </lineage>
</organism>
<dbReference type="PANTHER" id="PTHR19353:SF88">
    <property type="entry name" value="DELTA(5) FATTY ACID DESATURASE FAT-4"/>
    <property type="match status" value="1"/>
</dbReference>
<dbReference type="InterPro" id="IPR036400">
    <property type="entry name" value="Cyt_B5-like_heme/steroid_sf"/>
</dbReference>
<dbReference type="GO" id="GO:0016717">
    <property type="term" value="F:oxidoreductase activity, acting on paired donors, with oxidation of a pair of donors resulting in the reduction of molecular oxygen to two molecules of water"/>
    <property type="evidence" value="ECO:0007669"/>
    <property type="project" value="TreeGrafter"/>
</dbReference>
<dbReference type="PROSITE" id="PS50255">
    <property type="entry name" value="CYTOCHROME_B5_2"/>
    <property type="match status" value="1"/>
</dbReference>
<comment type="subcellular location">
    <subcellularLocation>
        <location evidence="1">Membrane</location>
        <topology evidence="1">Multi-pass membrane protein</topology>
    </subcellularLocation>
</comment>
<evidence type="ECO:0000256" key="6">
    <source>
        <dbReference type="ARBA" id="ARBA00023098"/>
    </source>
</evidence>
<dbReference type="PIRSF" id="PIRSF015921">
    <property type="entry name" value="FA_sphinglp_des"/>
    <property type="match status" value="1"/>
</dbReference>
<name>A0A7J7JPY6_BUGNE</name>
<keyword evidence="3 8" id="KW-0812">Transmembrane</keyword>
<proteinExistence type="inferred from homology"/>
<evidence type="ECO:0000256" key="7">
    <source>
        <dbReference type="ARBA" id="ARBA00023136"/>
    </source>
</evidence>
<accession>A0A7J7JPY6</accession>
<dbReference type="AlphaFoldDB" id="A0A7J7JPY6"/>
<dbReference type="InterPro" id="IPR012171">
    <property type="entry name" value="Fatty_acid_desaturase"/>
</dbReference>
<evidence type="ECO:0000259" key="9">
    <source>
        <dbReference type="PROSITE" id="PS50255"/>
    </source>
</evidence>
<dbReference type="OrthoDB" id="260091at2759"/>
<keyword evidence="6" id="KW-0443">Lipid metabolism</keyword>
<dbReference type="CDD" id="cd03506">
    <property type="entry name" value="Delta6-FADS-like"/>
    <property type="match status" value="1"/>
</dbReference>
<comment type="similarity">
    <text evidence="2">Belongs to the fatty acid desaturase type 1 family.</text>
</comment>
<evidence type="ECO:0000256" key="2">
    <source>
        <dbReference type="ARBA" id="ARBA00009295"/>
    </source>
</evidence>
<dbReference type="InterPro" id="IPR001199">
    <property type="entry name" value="Cyt_B5-like_heme/steroid-bd"/>
</dbReference>
<feature type="transmembrane region" description="Helical" evidence="8">
    <location>
        <begin position="291"/>
        <end position="313"/>
    </location>
</feature>
<evidence type="ECO:0000256" key="1">
    <source>
        <dbReference type="ARBA" id="ARBA00004141"/>
    </source>
</evidence>
<evidence type="ECO:0000256" key="3">
    <source>
        <dbReference type="ARBA" id="ARBA00022692"/>
    </source>
</evidence>
<dbReference type="InterPro" id="IPR005804">
    <property type="entry name" value="FA_desaturase_dom"/>
</dbReference>
<protein>
    <recommendedName>
        <fullName evidence="9">Cytochrome b5 heme-binding domain-containing protein</fullName>
    </recommendedName>
</protein>
<keyword evidence="4 8" id="KW-1133">Transmembrane helix</keyword>
<dbReference type="Pfam" id="PF00487">
    <property type="entry name" value="FA_desaturase"/>
    <property type="match status" value="1"/>
</dbReference>
<dbReference type="Proteomes" id="UP000593567">
    <property type="component" value="Unassembled WGS sequence"/>
</dbReference>
<evidence type="ECO:0000256" key="4">
    <source>
        <dbReference type="ARBA" id="ARBA00022989"/>
    </source>
</evidence>
<dbReference type="Pfam" id="PF00173">
    <property type="entry name" value="Cyt-b5"/>
    <property type="match status" value="1"/>
</dbReference>
<evidence type="ECO:0000313" key="10">
    <source>
        <dbReference type="EMBL" id="KAF6028047.1"/>
    </source>
</evidence>
<evidence type="ECO:0000256" key="8">
    <source>
        <dbReference type="SAM" id="Phobius"/>
    </source>
</evidence>
<dbReference type="GO" id="GO:0006629">
    <property type="term" value="P:lipid metabolic process"/>
    <property type="evidence" value="ECO:0007669"/>
    <property type="project" value="UniProtKB-KW"/>
</dbReference>
<feature type="transmembrane region" description="Helical" evidence="8">
    <location>
        <begin position="118"/>
        <end position="139"/>
    </location>
</feature>
<dbReference type="EMBL" id="VXIV02001993">
    <property type="protein sequence ID" value="KAF6028047.1"/>
    <property type="molecule type" value="Genomic_DNA"/>
</dbReference>
<feature type="transmembrane region" description="Helical" evidence="8">
    <location>
        <begin position="183"/>
        <end position="201"/>
    </location>
</feature>
<feature type="transmembrane region" description="Helical" evidence="8">
    <location>
        <begin position="253"/>
        <end position="271"/>
    </location>
</feature>
<keyword evidence="7 8" id="KW-0472">Membrane</keyword>
<sequence>MSSNGVSSLPAYSWEEIAEHKEKSSRWLVIDDYVYDVTSWSKKHPGGSILLGHFAGQDATEAFAAFHRNSIDYVRKFLKPLRIGRLEKGQSLPHTDVKEDFEKLRQTAEKMGLFNSSYVFFALVLLQIFALEVGSYLVLSYYGVNWLTWIVSVFLAATAQTQLGWHQHDAGHLSVFRNNKLNRIYHIFLICFLKGTSGHWWNHMHYQHHSKPNVIGKDPDVRMDKLFLVGNVMPVEKAKEESKPSMPYQKQHNYFFLIGPPLLFPVYFQFMTFRHAYTRRLYLEGFLMILYYARVFVLLYPLLGSVGAVLVYYEVMRVIESHWFTWVTQSNHIPMTIEKDEPTGRAWLLAQLKATCNIEKSFFNDWFTGHLNFQVEHHLFPQMPRHNYYKVAPLVSSLCTKHGVEYKVKPLLTAFKDIVRSLEHSGQLWLHTYEEFHSS</sequence>
<feature type="transmembrane region" description="Helical" evidence="8">
    <location>
        <begin position="146"/>
        <end position="163"/>
    </location>
</feature>
<reference evidence="10" key="1">
    <citation type="submission" date="2020-06" db="EMBL/GenBank/DDBJ databases">
        <title>Draft genome of Bugula neritina, a colonial animal packing powerful symbionts and potential medicines.</title>
        <authorList>
            <person name="Rayko M."/>
        </authorList>
    </citation>
    <scope>NUCLEOTIDE SEQUENCE [LARGE SCALE GENOMIC DNA]</scope>
    <source>
        <strain evidence="10">Kwan_BN1</strain>
    </source>
</reference>
<keyword evidence="5" id="KW-0560">Oxidoreductase</keyword>